<evidence type="ECO:0000313" key="3">
    <source>
        <dbReference type="Proteomes" id="UP000242457"/>
    </source>
</evidence>
<gene>
    <name evidence="2" type="ORF">APICC_02534</name>
</gene>
<evidence type="ECO:0000259" key="1">
    <source>
        <dbReference type="SMART" id="SM01155"/>
    </source>
</evidence>
<feature type="domain" description="Ribosomal protein mS38 C-terminal" evidence="1">
    <location>
        <begin position="121"/>
        <end position="154"/>
    </location>
</feature>
<reference evidence="2 3" key="1">
    <citation type="submission" date="2014-07" db="EMBL/GenBank/DDBJ databases">
        <title>Genomic and transcriptomic analysis on Apis cerana provide comprehensive insights into honey bee biology.</title>
        <authorList>
            <person name="Diao Q."/>
            <person name="Sun L."/>
            <person name="Zheng H."/>
            <person name="Zheng H."/>
            <person name="Xu S."/>
            <person name="Wang S."/>
            <person name="Zeng Z."/>
            <person name="Hu F."/>
            <person name="Su S."/>
            <person name="Wu J."/>
        </authorList>
    </citation>
    <scope>NUCLEOTIDE SEQUENCE [LARGE SCALE GENOMIC DNA]</scope>
    <source>
        <tissue evidence="2">Pupae without intestine</tissue>
    </source>
</reference>
<dbReference type="EMBL" id="KZ288248">
    <property type="protein sequence ID" value="PBC31150.1"/>
    <property type="molecule type" value="Genomic_DNA"/>
</dbReference>
<name>A0A2A3EHG2_APICC</name>
<sequence>MIVNKLCAAFRQITINTKSNIIVKYYSSYLLKEYNNTIFLPNFSTNALNIISPNIKFIPKTLNIDFENSRNNIKKDEMPLSKYIPSMEEPNSLINQLIKQDLPLIDTSFQLPPTENILEKLAIRMIVIRRKKMKKHKRKKLRKRMKFKWAKIRANRNILKEKLFQAELLAQIKEAQNFDPKKYIEEKFAILDKEIIPQTYRGEILSPNMIKQFIEKKKEHIRKKRNKLRLSKLLD</sequence>
<dbReference type="OrthoDB" id="6423950at2759"/>
<organism evidence="2 3">
    <name type="scientific">Apis cerana cerana</name>
    <name type="common">Oriental honeybee</name>
    <dbReference type="NCBI Taxonomy" id="94128"/>
    <lineage>
        <taxon>Eukaryota</taxon>
        <taxon>Metazoa</taxon>
        <taxon>Ecdysozoa</taxon>
        <taxon>Arthropoda</taxon>
        <taxon>Hexapoda</taxon>
        <taxon>Insecta</taxon>
        <taxon>Pterygota</taxon>
        <taxon>Neoptera</taxon>
        <taxon>Endopterygota</taxon>
        <taxon>Hymenoptera</taxon>
        <taxon>Apocrita</taxon>
        <taxon>Aculeata</taxon>
        <taxon>Apoidea</taxon>
        <taxon>Anthophila</taxon>
        <taxon>Apidae</taxon>
        <taxon>Apis</taxon>
    </lineage>
</organism>
<keyword evidence="3" id="KW-1185">Reference proteome</keyword>
<dbReference type="Proteomes" id="UP000242457">
    <property type="component" value="Unassembled WGS sequence"/>
</dbReference>
<dbReference type="SMART" id="SM01155">
    <property type="entry name" value="DUF1713"/>
    <property type="match status" value="1"/>
</dbReference>
<evidence type="ECO:0000313" key="2">
    <source>
        <dbReference type="EMBL" id="PBC31150.1"/>
    </source>
</evidence>
<protein>
    <recommendedName>
        <fullName evidence="1">Ribosomal protein mS38 C-terminal domain-containing protein</fullName>
    </recommendedName>
</protein>
<accession>A0A2A3EHG2</accession>
<dbReference type="AlphaFoldDB" id="A0A2A3EHG2"/>
<dbReference type="InterPro" id="IPR013177">
    <property type="entry name" value="Ribosomal_mS38_C"/>
</dbReference>
<proteinExistence type="predicted"/>
<dbReference type="STRING" id="94128.A0A2A3EHG2"/>
<dbReference type="Pfam" id="PF08213">
    <property type="entry name" value="COX24_C"/>
    <property type="match status" value="1"/>
</dbReference>